<dbReference type="PANTHER" id="PTHR48466:SF2">
    <property type="entry name" value="OS10G0509000 PROTEIN"/>
    <property type="match status" value="1"/>
</dbReference>
<dbReference type="SUPFAM" id="SSF48334">
    <property type="entry name" value="DNA repair protein MutS, domain III"/>
    <property type="match status" value="1"/>
</dbReference>
<dbReference type="InterPro" id="IPR036187">
    <property type="entry name" value="DNA_mismatch_repair_MutS_sf"/>
</dbReference>
<dbReference type="GO" id="GO:0140664">
    <property type="term" value="F:ATP-dependent DNA damage sensor activity"/>
    <property type="evidence" value="ECO:0007669"/>
    <property type="project" value="InterPro"/>
</dbReference>
<dbReference type="Proteomes" id="UP001162972">
    <property type="component" value="Chromosome 12"/>
</dbReference>
<dbReference type="EMBL" id="JAPFFJ010000010">
    <property type="protein sequence ID" value="KAJ6418928.1"/>
    <property type="molecule type" value="Genomic_DNA"/>
</dbReference>
<feature type="coiled-coil region" evidence="1">
    <location>
        <begin position="246"/>
        <end position="273"/>
    </location>
</feature>
<protein>
    <submittedName>
        <fullName evidence="3">Uncharacterized protein</fullName>
    </submittedName>
</protein>
<gene>
    <name evidence="3" type="ORF">OIU84_002157</name>
</gene>
<dbReference type="InterPro" id="IPR045076">
    <property type="entry name" value="MutS"/>
</dbReference>
<accession>A0AAD6K8I2</accession>
<dbReference type="AlphaFoldDB" id="A0AAD6K8I2"/>
<dbReference type="GO" id="GO:0006298">
    <property type="term" value="P:mismatch repair"/>
    <property type="evidence" value="ECO:0007669"/>
    <property type="project" value="InterPro"/>
</dbReference>
<dbReference type="GO" id="GO:0005524">
    <property type="term" value="F:ATP binding"/>
    <property type="evidence" value="ECO:0007669"/>
    <property type="project" value="InterPro"/>
</dbReference>
<reference evidence="3 4" key="1">
    <citation type="journal article" date="2023" name="Int. J. Mol. Sci.">
        <title>De Novo Assembly and Annotation of 11 Diverse Shrub Willow (Salix) Genomes Reveals Novel Gene Organization in Sex-Linked Regions.</title>
        <authorList>
            <person name="Hyden B."/>
            <person name="Feng K."/>
            <person name="Yates T.B."/>
            <person name="Jawdy S."/>
            <person name="Cereghino C."/>
            <person name="Smart L.B."/>
            <person name="Muchero W."/>
        </authorList>
    </citation>
    <scope>NUCLEOTIDE SEQUENCE [LARGE SCALE GENOMIC DNA]</scope>
    <source>
        <tissue evidence="3">Shoot tip</tissue>
    </source>
</reference>
<dbReference type="PANTHER" id="PTHR48466">
    <property type="entry name" value="OS10G0509000 PROTEIN-RELATED"/>
    <property type="match status" value="1"/>
</dbReference>
<comment type="caution">
    <text evidence="3">The sequence shown here is derived from an EMBL/GenBank/DDBJ whole genome shotgun (WGS) entry which is preliminary data.</text>
</comment>
<evidence type="ECO:0000256" key="1">
    <source>
        <dbReference type="SAM" id="Coils"/>
    </source>
</evidence>
<sequence>MLSATATATATASAGLVLGSNWITSLTTTTRLIFFCQSTAASDFPLTINITRRPRHRLRNNSCSFSSTSSPFPSILTAPDDDDQKKSDNDARYSSLRVLEWDKLCDLVSSFATTSLGREACKEQLWSLNHTYQHSLILLKETNAAVQMHNHGACRLDFSSINLLLVKSGLRNARWGSPIKANEAMAVAATLESAYFLQLNLKAAIKEDADWHNRFMPLSQLIMEMVINISLVRVIKQVIDEDGSVRDSASSALKRARDQVQLLEKKLSQLIDSLIRNEMKETSFLEVSNVDGRWCINSGTGQLTSFKGLLLSSDSGTGRIIEPLSAVPLNDELQQARASVAKAEADVLLMLTEKMKRDLDDIEKVSDSVIQLDVINARATYSLFFRGASPRLYLSEELDESFSTETYLSEK</sequence>
<keyword evidence="1" id="KW-0175">Coiled coil</keyword>
<organism evidence="3 4">
    <name type="scientific">Salix udensis</name>
    <dbReference type="NCBI Taxonomy" id="889485"/>
    <lineage>
        <taxon>Eukaryota</taxon>
        <taxon>Viridiplantae</taxon>
        <taxon>Streptophyta</taxon>
        <taxon>Embryophyta</taxon>
        <taxon>Tracheophyta</taxon>
        <taxon>Spermatophyta</taxon>
        <taxon>Magnoliopsida</taxon>
        <taxon>eudicotyledons</taxon>
        <taxon>Gunneridae</taxon>
        <taxon>Pentapetalae</taxon>
        <taxon>rosids</taxon>
        <taxon>fabids</taxon>
        <taxon>Malpighiales</taxon>
        <taxon>Salicaceae</taxon>
        <taxon>Saliceae</taxon>
        <taxon>Salix</taxon>
    </lineage>
</organism>
<proteinExistence type="predicted"/>
<evidence type="ECO:0000313" key="3">
    <source>
        <dbReference type="EMBL" id="KAJ6418928.1"/>
    </source>
</evidence>
<dbReference type="GO" id="GO:0030983">
    <property type="term" value="F:mismatched DNA binding"/>
    <property type="evidence" value="ECO:0007669"/>
    <property type="project" value="InterPro"/>
</dbReference>
<evidence type="ECO:0000313" key="4">
    <source>
        <dbReference type="Proteomes" id="UP001162972"/>
    </source>
</evidence>
<name>A0AAD6K8I2_9ROSI</name>
<evidence type="ECO:0000256" key="2">
    <source>
        <dbReference type="SAM" id="MobiDB-lite"/>
    </source>
</evidence>
<keyword evidence="4" id="KW-1185">Reference proteome</keyword>
<feature type="compositionally biased region" description="Low complexity" evidence="2">
    <location>
        <begin position="62"/>
        <end position="74"/>
    </location>
</feature>
<feature type="region of interest" description="Disordered" evidence="2">
    <location>
        <begin position="61"/>
        <end position="89"/>
    </location>
</feature>